<dbReference type="Pfam" id="PF00593">
    <property type="entry name" value="TonB_dep_Rec_b-barrel"/>
    <property type="match status" value="1"/>
</dbReference>
<protein>
    <submittedName>
        <fullName evidence="12">TonB-dependent receptor</fullName>
    </submittedName>
</protein>
<dbReference type="InterPro" id="IPR012910">
    <property type="entry name" value="Plug_dom"/>
</dbReference>
<comment type="subcellular location">
    <subcellularLocation>
        <location evidence="1 8">Cell outer membrane</location>
        <topology evidence="1 8">Multi-pass membrane protein</topology>
    </subcellularLocation>
</comment>
<dbReference type="InterPro" id="IPR037066">
    <property type="entry name" value="Plug_dom_sf"/>
</dbReference>
<evidence type="ECO:0000256" key="4">
    <source>
        <dbReference type="ARBA" id="ARBA00022692"/>
    </source>
</evidence>
<keyword evidence="3 8" id="KW-1134">Transmembrane beta strand</keyword>
<sequence length="786" mass="88108">MFQKDWLNELAKTTFATVLQKAFLFSLLSFFLLGNGLSMAQRCNLVLRGKILHQENDNPIEAAYVMVLENRTGAVSDANGNFIIRDLCPGTYTIMVQYIGHQEIRTTIELSGTSLNQTFRMKEESIGLEGVEVHGHRESVQTTTAVTSLYGEALLESRGESLGESLKRVAGVTTFSTGNTISKPVIHGLHSNRIMILNNGIRLEGQQWGAEHAPEIDPFLADEITVIKGAETVRFGPEAMGGVILVNPPSLPTSKKNQTDIHILGGTNSYMGNISAAHTGGSDKIKGLGYRVQGSAKRAGNVRTPNYYQGNTGMAEYNFSASTGYSSQKLGAELYYSFFNTEIGILRDSHTGNLSDLQEIINNGEPFIKPDFTYEINNPKQVVSHHLAKVKTHYHLSPEWKINFQYGFQLNQRQEFDRRRGELNSRPSLDLELFTNTLDLFVDHTRKNTWSGSFGVNVIQQANSNVPGTGVTPLIPNYDMINAGIYAMEKYLKGPLELEGGLRYDFRTVSAARFVGSELQQADLDYQNFSAFFGGRYQLSPYFSFTSNLGTAWRPPNINELFSQGLHHGAAAVEIGDPDMVSENSVKWVNGLEYESKKALIELTAYANRINNYIYLNPTGETFVSLRGTFNVYEYLQADAFFYGVDLSGSYSFTDQFSGYLKGSLIRARNTEEDSFFPFIPSDRMDWGLSYQFGKKDQPNNRITLSNLLVAQQTREPDFDLAPAPPAYALFNLGYQRKIKLGDNSLNLGLQVTNLFNTEFKEYMNRFRYFTADMGRNILIKLNYQF</sequence>
<dbReference type="EMBL" id="BTPE01000009">
    <property type="protein sequence ID" value="GMQ34437.1"/>
    <property type="molecule type" value="Genomic_DNA"/>
</dbReference>
<keyword evidence="12" id="KW-0675">Receptor</keyword>
<evidence type="ECO:0000256" key="2">
    <source>
        <dbReference type="ARBA" id="ARBA00022448"/>
    </source>
</evidence>
<evidence type="ECO:0000256" key="7">
    <source>
        <dbReference type="ARBA" id="ARBA00023237"/>
    </source>
</evidence>
<evidence type="ECO:0000313" key="13">
    <source>
        <dbReference type="Proteomes" id="UP001307705"/>
    </source>
</evidence>
<keyword evidence="6 8" id="KW-0472">Membrane</keyword>
<evidence type="ECO:0000256" key="8">
    <source>
        <dbReference type="PROSITE-ProRule" id="PRU01360"/>
    </source>
</evidence>
<name>A0ABQ6Q3J4_9BACT</name>
<evidence type="ECO:0000256" key="3">
    <source>
        <dbReference type="ARBA" id="ARBA00022452"/>
    </source>
</evidence>
<proteinExistence type="inferred from homology"/>
<dbReference type="InterPro" id="IPR008969">
    <property type="entry name" value="CarboxyPept-like_regulatory"/>
</dbReference>
<dbReference type="Proteomes" id="UP001307705">
    <property type="component" value="Unassembled WGS sequence"/>
</dbReference>
<dbReference type="InterPro" id="IPR036942">
    <property type="entry name" value="Beta-barrel_TonB_sf"/>
</dbReference>
<dbReference type="SUPFAM" id="SSF56935">
    <property type="entry name" value="Porins"/>
    <property type="match status" value="1"/>
</dbReference>
<evidence type="ECO:0000256" key="9">
    <source>
        <dbReference type="RuleBase" id="RU003357"/>
    </source>
</evidence>
<dbReference type="PANTHER" id="PTHR30069">
    <property type="entry name" value="TONB-DEPENDENT OUTER MEMBRANE RECEPTOR"/>
    <property type="match status" value="1"/>
</dbReference>
<evidence type="ECO:0000259" key="10">
    <source>
        <dbReference type="Pfam" id="PF00593"/>
    </source>
</evidence>
<accession>A0ABQ6Q3J4</accession>
<keyword evidence="5 9" id="KW-0798">TonB box</keyword>
<comment type="caution">
    <text evidence="12">The sequence shown here is derived from an EMBL/GenBank/DDBJ whole genome shotgun (WGS) entry which is preliminary data.</text>
</comment>
<comment type="similarity">
    <text evidence="8 9">Belongs to the TonB-dependent receptor family.</text>
</comment>
<evidence type="ECO:0000313" key="12">
    <source>
        <dbReference type="EMBL" id="GMQ34437.1"/>
    </source>
</evidence>
<dbReference type="PROSITE" id="PS52016">
    <property type="entry name" value="TONB_DEPENDENT_REC_3"/>
    <property type="match status" value="1"/>
</dbReference>
<feature type="domain" description="TonB-dependent receptor-like beta-barrel" evidence="10">
    <location>
        <begin position="351"/>
        <end position="755"/>
    </location>
</feature>
<evidence type="ECO:0000256" key="1">
    <source>
        <dbReference type="ARBA" id="ARBA00004571"/>
    </source>
</evidence>
<dbReference type="Gene3D" id="2.170.130.10">
    <property type="entry name" value="TonB-dependent receptor, plug domain"/>
    <property type="match status" value="1"/>
</dbReference>
<dbReference type="Gene3D" id="2.60.40.1120">
    <property type="entry name" value="Carboxypeptidase-like, regulatory domain"/>
    <property type="match status" value="1"/>
</dbReference>
<keyword evidence="7 8" id="KW-0998">Cell outer membrane</keyword>
<keyword evidence="2 8" id="KW-0813">Transport</keyword>
<dbReference type="PANTHER" id="PTHR30069:SF40">
    <property type="entry name" value="TONB-DEPENDENT RECEPTOR NMB0964-RELATED"/>
    <property type="match status" value="1"/>
</dbReference>
<evidence type="ECO:0000259" key="11">
    <source>
        <dbReference type="Pfam" id="PF07715"/>
    </source>
</evidence>
<dbReference type="Gene3D" id="2.40.170.20">
    <property type="entry name" value="TonB-dependent receptor, beta-barrel domain"/>
    <property type="match status" value="1"/>
</dbReference>
<feature type="domain" description="TonB-dependent receptor plug" evidence="11">
    <location>
        <begin position="141"/>
        <end position="243"/>
    </location>
</feature>
<evidence type="ECO:0000256" key="6">
    <source>
        <dbReference type="ARBA" id="ARBA00023136"/>
    </source>
</evidence>
<dbReference type="InterPro" id="IPR039426">
    <property type="entry name" value="TonB-dep_rcpt-like"/>
</dbReference>
<gene>
    <name evidence="12" type="ORF">Ataiwa_27090</name>
</gene>
<keyword evidence="4 8" id="KW-0812">Transmembrane</keyword>
<evidence type="ECO:0000256" key="5">
    <source>
        <dbReference type="ARBA" id="ARBA00023077"/>
    </source>
</evidence>
<reference evidence="12 13" key="1">
    <citation type="submission" date="2023-08" db="EMBL/GenBank/DDBJ databases">
        <title>Draft genome sequence of Algoriphagus taiwanensis.</title>
        <authorList>
            <person name="Takatani N."/>
            <person name="Hosokawa M."/>
            <person name="Sawabe T."/>
        </authorList>
    </citation>
    <scope>NUCLEOTIDE SEQUENCE [LARGE SCALE GENOMIC DNA]</scope>
    <source>
        <strain evidence="12 13">JCM 19755</strain>
    </source>
</reference>
<dbReference type="InterPro" id="IPR000531">
    <property type="entry name" value="Beta-barrel_TonB"/>
</dbReference>
<dbReference type="Pfam" id="PF13715">
    <property type="entry name" value="CarbopepD_reg_2"/>
    <property type="match status" value="1"/>
</dbReference>
<dbReference type="Pfam" id="PF07715">
    <property type="entry name" value="Plug"/>
    <property type="match status" value="1"/>
</dbReference>
<organism evidence="12 13">
    <name type="scientific">Algoriphagus taiwanensis</name>
    <dbReference type="NCBI Taxonomy" id="1445656"/>
    <lineage>
        <taxon>Bacteria</taxon>
        <taxon>Pseudomonadati</taxon>
        <taxon>Bacteroidota</taxon>
        <taxon>Cytophagia</taxon>
        <taxon>Cytophagales</taxon>
        <taxon>Cyclobacteriaceae</taxon>
        <taxon>Algoriphagus</taxon>
    </lineage>
</organism>
<keyword evidence="13" id="KW-1185">Reference proteome</keyword>
<dbReference type="SUPFAM" id="SSF49464">
    <property type="entry name" value="Carboxypeptidase regulatory domain-like"/>
    <property type="match status" value="1"/>
</dbReference>